<evidence type="ECO:0000313" key="2">
    <source>
        <dbReference type="Proteomes" id="UP001417504"/>
    </source>
</evidence>
<accession>A0AAP0IL88</accession>
<sequence length="189" mass="21282">MNKEIYEEGLLKLDTFLVGKVLGNRPMSREAFISTLQKAFHIINGVEIELVGHDNIFAFYFKTKVDCQRVYTGVRGLLTNKSLPCVNLWAHRSQVLGMRGVGRKRFGSKGLIGEVPRVRAARLLMDVIITGAADCGDPFENPILDLGESSECDFRTDSLGSQLGITFYGASDWKWTHLSPYKYYDRDIP</sequence>
<dbReference type="AlphaFoldDB" id="A0AAP0IL88"/>
<dbReference type="EMBL" id="JBBNAE010000006">
    <property type="protein sequence ID" value="KAK9116597.1"/>
    <property type="molecule type" value="Genomic_DNA"/>
</dbReference>
<proteinExistence type="predicted"/>
<reference evidence="1 2" key="1">
    <citation type="submission" date="2024-01" db="EMBL/GenBank/DDBJ databases">
        <title>Genome assemblies of Stephania.</title>
        <authorList>
            <person name="Yang L."/>
        </authorList>
    </citation>
    <scope>NUCLEOTIDE SEQUENCE [LARGE SCALE GENOMIC DNA]</scope>
    <source>
        <strain evidence="1">QJT</strain>
        <tissue evidence="1">Leaf</tissue>
    </source>
</reference>
<comment type="caution">
    <text evidence="1">The sequence shown here is derived from an EMBL/GenBank/DDBJ whole genome shotgun (WGS) entry which is preliminary data.</text>
</comment>
<name>A0AAP0IL88_9MAGN</name>
<organism evidence="1 2">
    <name type="scientific">Stephania japonica</name>
    <dbReference type="NCBI Taxonomy" id="461633"/>
    <lineage>
        <taxon>Eukaryota</taxon>
        <taxon>Viridiplantae</taxon>
        <taxon>Streptophyta</taxon>
        <taxon>Embryophyta</taxon>
        <taxon>Tracheophyta</taxon>
        <taxon>Spermatophyta</taxon>
        <taxon>Magnoliopsida</taxon>
        <taxon>Ranunculales</taxon>
        <taxon>Menispermaceae</taxon>
        <taxon>Menispermoideae</taxon>
        <taxon>Cissampelideae</taxon>
        <taxon>Stephania</taxon>
    </lineage>
</organism>
<keyword evidence="2" id="KW-1185">Reference proteome</keyword>
<dbReference type="Proteomes" id="UP001417504">
    <property type="component" value="Unassembled WGS sequence"/>
</dbReference>
<protein>
    <submittedName>
        <fullName evidence="1">Uncharacterized protein</fullName>
    </submittedName>
</protein>
<gene>
    <name evidence="1" type="ORF">Sjap_015544</name>
</gene>
<evidence type="ECO:0000313" key="1">
    <source>
        <dbReference type="EMBL" id="KAK9116597.1"/>
    </source>
</evidence>